<keyword evidence="2" id="KW-1185">Reference proteome</keyword>
<dbReference type="AlphaFoldDB" id="A0A940Y8I7"/>
<proteinExistence type="predicted"/>
<dbReference type="Proteomes" id="UP000676246">
    <property type="component" value="Unassembled WGS sequence"/>
</dbReference>
<gene>
    <name evidence="1" type="ORF">KAK03_08975</name>
</gene>
<sequence length="122" mass="13965">MLISLHKNATTTPATRLAIQQAQGTEAELVQRFGVGKFTIRKWRKRTTVEDGSHTPHRLQTTLNVGQEEIVVYLRTHLRLSLDDLLAVVREFIEPAMSRSALDRLLRRRGVNRLPEPEVQNT</sequence>
<accession>A0A940Y8I7</accession>
<name>A0A940Y8I7_9BURK</name>
<comment type="caution">
    <text evidence="1">The sequence shown here is derived from an EMBL/GenBank/DDBJ whole genome shotgun (WGS) entry which is preliminary data.</text>
</comment>
<protein>
    <recommendedName>
        <fullName evidence="3">Transposase</fullName>
    </recommendedName>
</protein>
<organism evidence="1 2">
    <name type="scientific">Ideonella alba</name>
    <dbReference type="NCBI Taxonomy" id="2824118"/>
    <lineage>
        <taxon>Bacteria</taxon>
        <taxon>Pseudomonadati</taxon>
        <taxon>Pseudomonadota</taxon>
        <taxon>Betaproteobacteria</taxon>
        <taxon>Burkholderiales</taxon>
        <taxon>Sphaerotilaceae</taxon>
        <taxon>Ideonella</taxon>
    </lineage>
</organism>
<evidence type="ECO:0008006" key="3">
    <source>
        <dbReference type="Google" id="ProtNLM"/>
    </source>
</evidence>
<dbReference type="EMBL" id="JAGQDD010000005">
    <property type="protein sequence ID" value="MBQ0930621.1"/>
    <property type="molecule type" value="Genomic_DNA"/>
</dbReference>
<evidence type="ECO:0000313" key="1">
    <source>
        <dbReference type="EMBL" id="MBQ0930621.1"/>
    </source>
</evidence>
<reference evidence="1 2" key="1">
    <citation type="submission" date="2021-04" db="EMBL/GenBank/DDBJ databases">
        <title>The genome sequence of Ideonella sp. 3Y2.</title>
        <authorList>
            <person name="Liu Y."/>
        </authorList>
    </citation>
    <scope>NUCLEOTIDE SEQUENCE [LARGE SCALE GENOMIC DNA]</scope>
    <source>
        <strain evidence="1 2">3Y2</strain>
    </source>
</reference>
<evidence type="ECO:0000313" key="2">
    <source>
        <dbReference type="Proteomes" id="UP000676246"/>
    </source>
</evidence>